<sequence length="128" mass="13342">MCGGAPRGVSDALNIYLLQQPFFIAAAAFRSSRTSSSAAEGARGGGGEEEVEYANPNLALKQTSVAFFVCSRPESSRLARPLYALQQGFKCRRWSPSDGAGTLPATTSSSPRSPKPASVSSGKSLSPI</sequence>
<dbReference type="Proteomes" id="UP000298663">
    <property type="component" value="Unassembled WGS sequence"/>
</dbReference>
<protein>
    <submittedName>
        <fullName evidence="2">Uncharacterized protein</fullName>
    </submittedName>
</protein>
<feature type="compositionally biased region" description="Polar residues" evidence="1">
    <location>
        <begin position="104"/>
        <end position="128"/>
    </location>
</feature>
<feature type="region of interest" description="Disordered" evidence="1">
    <location>
        <begin position="93"/>
        <end position="128"/>
    </location>
</feature>
<accession>A0A4U5N3T3</accession>
<comment type="caution">
    <text evidence="2">The sequence shown here is derived from an EMBL/GenBank/DDBJ whole genome shotgun (WGS) entry which is preliminary data.</text>
</comment>
<keyword evidence="3" id="KW-1185">Reference proteome</keyword>
<evidence type="ECO:0000313" key="3">
    <source>
        <dbReference type="Proteomes" id="UP000298663"/>
    </source>
</evidence>
<reference evidence="2 3" key="2">
    <citation type="journal article" date="2019" name="G3 (Bethesda)">
        <title>Hybrid Assembly of the Genome of the Entomopathogenic Nematode Steinernema carpocapsae Identifies the X-Chromosome.</title>
        <authorList>
            <person name="Serra L."/>
            <person name="Macchietto M."/>
            <person name="Macias-Munoz A."/>
            <person name="McGill C.J."/>
            <person name="Rodriguez I.M."/>
            <person name="Rodriguez B."/>
            <person name="Murad R."/>
            <person name="Mortazavi A."/>
        </authorList>
    </citation>
    <scope>NUCLEOTIDE SEQUENCE [LARGE SCALE GENOMIC DNA]</scope>
    <source>
        <strain evidence="2 3">ALL</strain>
    </source>
</reference>
<name>A0A4U5N3T3_STECR</name>
<dbReference type="AlphaFoldDB" id="A0A4U5N3T3"/>
<organism evidence="2 3">
    <name type="scientific">Steinernema carpocapsae</name>
    <name type="common">Entomopathogenic nematode</name>
    <dbReference type="NCBI Taxonomy" id="34508"/>
    <lineage>
        <taxon>Eukaryota</taxon>
        <taxon>Metazoa</taxon>
        <taxon>Ecdysozoa</taxon>
        <taxon>Nematoda</taxon>
        <taxon>Chromadorea</taxon>
        <taxon>Rhabditida</taxon>
        <taxon>Tylenchina</taxon>
        <taxon>Panagrolaimomorpha</taxon>
        <taxon>Strongyloidoidea</taxon>
        <taxon>Steinernematidae</taxon>
        <taxon>Steinernema</taxon>
    </lineage>
</organism>
<dbReference type="EMBL" id="AZBU02000005">
    <property type="protein sequence ID" value="TKR77021.1"/>
    <property type="molecule type" value="Genomic_DNA"/>
</dbReference>
<proteinExistence type="predicted"/>
<reference evidence="2 3" key="1">
    <citation type="journal article" date="2015" name="Genome Biol.">
        <title>Comparative genomics of Steinernema reveals deeply conserved gene regulatory networks.</title>
        <authorList>
            <person name="Dillman A.R."/>
            <person name="Macchietto M."/>
            <person name="Porter C.F."/>
            <person name="Rogers A."/>
            <person name="Williams B."/>
            <person name="Antoshechkin I."/>
            <person name="Lee M.M."/>
            <person name="Goodwin Z."/>
            <person name="Lu X."/>
            <person name="Lewis E.E."/>
            <person name="Goodrich-Blair H."/>
            <person name="Stock S.P."/>
            <person name="Adams B.J."/>
            <person name="Sternberg P.W."/>
            <person name="Mortazavi A."/>
        </authorList>
    </citation>
    <scope>NUCLEOTIDE SEQUENCE [LARGE SCALE GENOMIC DNA]</scope>
    <source>
        <strain evidence="2 3">ALL</strain>
    </source>
</reference>
<gene>
    <name evidence="2" type="ORF">L596_018071</name>
</gene>
<evidence type="ECO:0000256" key="1">
    <source>
        <dbReference type="SAM" id="MobiDB-lite"/>
    </source>
</evidence>
<evidence type="ECO:0000313" key="2">
    <source>
        <dbReference type="EMBL" id="TKR77021.1"/>
    </source>
</evidence>